<comment type="caution">
    <text evidence="2">The sequence shown here is derived from an EMBL/GenBank/DDBJ whole genome shotgun (WGS) entry which is preliminary data.</text>
</comment>
<proteinExistence type="predicted"/>
<keyword evidence="3" id="KW-1185">Reference proteome</keyword>
<protein>
    <submittedName>
        <fullName evidence="2">Uncharacterized protein</fullName>
    </submittedName>
</protein>
<accession>A0A9P7SE85</accession>
<feature type="compositionally biased region" description="Polar residues" evidence="1">
    <location>
        <begin position="1"/>
        <end position="16"/>
    </location>
</feature>
<evidence type="ECO:0000256" key="1">
    <source>
        <dbReference type="SAM" id="MobiDB-lite"/>
    </source>
</evidence>
<dbReference type="Proteomes" id="UP000706124">
    <property type="component" value="Unassembled WGS sequence"/>
</dbReference>
<feature type="non-terminal residue" evidence="2">
    <location>
        <position position="63"/>
    </location>
</feature>
<reference evidence="2 3" key="1">
    <citation type="journal article" date="2020" name="bioRxiv">
        <title>Whole genome comparisons of ergot fungi reveals the divergence and evolution of species within the genus Claviceps are the result of varying mechanisms driving genome evolution and host range expansion.</title>
        <authorList>
            <person name="Wyka S.A."/>
            <person name="Mondo S.J."/>
            <person name="Liu M."/>
            <person name="Dettman J."/>
            <person name="Nalam V."/>
            <person name="Broders K.D."/>
        </authorList>
    </citation>
    <scope>NUCLEOTIDE SEQUENCE [LARGE SCALE GENOMIC DNA]</scope>
    <source>
        <strain evidence="2 3">CCC 1485</strain>
    </source>
</reference>
<evidence type="ECO:0000313" key="3">
    <source>
        <dbReference type="Proteomes" id="UP000706124"/>
    </source>
</evidence>
<organism evidence="2 3">
    <name type="scientific">Claviceps pazoutovae</name>
    <dbReference type="NCBI Taxonomy" id="1649127"/>
    <lineage>
        <taxon>Eukaryota</taxon>
        <taxon>Fungi</taxon>
        <taxon>Dikarya</taxon>
        <taxon>Ascomycota</taxon>
        <taxon>Pezizomycotina</taxon>
        <taxon>Sordariomycetes</taxon>
        <taxon>Hypocreomycetidae</taxon>
        <taxon>Hypocreales</taxon>
        <taxon>Clavicipitaceae</taxon>
        <taxon>Claviceps</taxon>
    </lineage>
</organism>
<dbReference type="EMBL" id="SRPO01000677">
    <property type="protein sequence ID" value="KAG5930869.1"/>
    <property type="molecule type" value="Genomic_DNA"/>
</dbReference>
<evidence type="ECO:0000313" key="2">
    <source>
        <dbReference type="EMBL" id="KAG5930869.1"/>
    </source>
</evidence>
<gene>
    <name evidence="2" type="ORF">E4U60_006722</name>
</gene>
<dbReference type="AlphaFoldDB" id="A0A9P7SE85"/>
<feature type="region of interest" description="Disordered" evidence="1">
    <location>
        <begin position="1"/>
        <end position="63"/>
    </location>
</feature>
<sequence length="63" mass="6690">MQQQLEVDSEFTQRNGNGDVDADTAESDTSARPQPDMPPATQPPSTSQSAKSSKHRGFVASGL</sequence>
<name>A0A9P7SE85_9HYPO</name>